<protein>
    <submittedName>
        <fullName evidence="2">Uncharacterized protein</fullName>
    </submittedName>
</protein>
<feature type="non-terminal residue" evidence="2">
    <location>
        <position position="306"/>
    </location>
</feature>
<evidence type="ECO:0000313" key="2">
    <source>
        <dbReference type="EMBL" id="MBB5353510.1"/>
    </source>
</evidence>
<organism evidence="2 3">
    <name type="scientific">Haloferula luteola</name>
    <dbReference type="NCBI Taxonomy" id="595692"/>
    <lineage>
        <taxon>Bacteria</taxon>
        <taxon>Pseudomonadati</taxon>
        <taxon>Verrucomicrobiota</taxon>
        <taxon>Verrucomicrobiia</taxon>
        <taxon>Verrucomicrobiales</taxon>
        <taxon>Verrucomicrobiaceae</taxon>
        <taxon>Haloferula</taxon>
    </lineage>
</organism>
<gene>
    <name evidence="2" type="ORF">HNR46_003771</name>
</gene>
<feature type="region of interest" description="Disordered" evidence="1">
    <location>
        <begin position="1"/>
        <end position="20"/>
    </location>
</feature>
<dbReference type="AlphaFoldDB" id="A0A840VI50"/>
<evidence type="ECO:0000256" key="1">
    <source>
        <dbReference type="SAM" id="MobiDB-lite"/>
    </source>
</evidence>
<dbReference type="EMBL" id="JACHFD010000027">
    <property type="protein sequence ID" value="MBB5353510.1"/>
    <property type="molecule type" value="Genomic_DNA"/>
</dbReference>
<comment type="caution">
    <text evidence="2">The sequence shown here is derived from an EMBL/GenBank/DDBJ whole genome shotgun (WGS) entry which is preliminary data.</text>
</comment>
<accession>A0A840VI50</accession>
<keyword evidence="3" id="KW-1185">Reference proteome</keyword>
<dbReference type="Proteomes" id="UP000557717">
    <property type="component" value="Unassembled WGS sequence"/>
</dbReference>
<reference evidence="2 3" key="1">
    <citation type="submission" date="2020-08" db="EMBL/GenBank/DDBJ databases">
        <title>Genomic Encyclopedia of Type Strains, Phase IV (KMG-IV): sequencing the most valuable type-strain genomes for metagenomic binning, comparative biology and taxonomic classification.</title>
        <authorList>
            <person name="Goeker M."/>
        </authorList>
    </citation>
    <scope>NUCLEOTIDE SEQUENCE [LARGE SCALE GENOMIC DNA]</scope>
    <source>
        <strain evidence="2 3">YC6886</strain>
    </source>
</reference>
<name>A0A840VI50_9BACT</name>
<proteinExistence type="predicted"/>
<evidence type="ECO:0000313" key="3">
    <source>
        <dbReference type="Proteomes" id="UP000557717"/>
    </source>
</evidence>
<sequence length="306" mass="32873">MLPANLPPTFARGSRSSSLRRPSSLSLSLRLLLPLSLLLALPASAEWGGVGGWTPFPSDFLRSPSSNDTDGDGIPNAWELAHDLNPDVARDAWSDFDRDGVTALQEYQIHTLTGGLYGNPTGTWSSQVLPAVPWVSSASYQIVECASNGILLVQVTGYFHGATSRTTEPCLWHPQAQSWSQVPRLAGSSSRYPLVALDVNAKGEVVGYSGRYGFVWDPTMAFSRTFMVEDGGAMVSAIPRRVSDHGDVVGSIRSLSGTPFAGTLGGTRIRFSDLGANSQFYDVNDFGEFVGGAWNPYSGEMETFLA</sequence>